<feature type="transmembrane region" description="Helical" evidence="6">
    <location>
        <begin position="7"/>
        <end position="27"/>
    </location>
</feature>
<protein>
    <submittedName>
        <fullName evidence="8">Heme exporter protein C</fullName>
    </submittedName>
</protein>
<feature type="transmembrane region" description="Helical" evidence="6">
    <location>
        <begin position="47"/>
        <end position="67"/>
    </location>
</feature>
<keyword evidence="4 6" id="KW-1133">Transmembrane helix</keyword>
<feature type="transmembrane region" description="Helical" evidence="6">
    <location>
        <begin position="190"/>
        <end position="209"/>
    </location>
</feature>
<evidence type="ECO:0000256" key="6">
    <source>
        <dbReference type="SAM" id="Phobius"/>
    </source>
</evidence>
<evidence type="ECO:0000313" key="9">
    <source>
        <dbReference type="Proteomes" id="UP000199513"/>
    </source>
</evidence>
<feature type="transmembrane region" description="Helical" evidence="6">
    <location>
        <begin position="146"/>
        <end position="163"/>
    </location>
</feature>
<proteinExistence type="predicted"/>
<dbReference type="PANTHER" id="PTHR30071">
    <property type="entry name" value="HEME EXPORTER PROTEIN C"/>
    <property type="match status" value="1"/>
</dbReference>
<dbReference type="PANTHER" id="PTHR30071:SF1">
    <property type="entry name" value="CYTOCHROME B_B6 PROTEIN-RELATED"/>
    <property type="match status" value="1"/>
</dbReference>
<dbReference type="GO" id="GO:0005886">
    <property type="term" value="C:plasma membrane"/>
    <property type="evidence" value="ECO:0007669"/>
    <property type="project" value="TreeGrafter"/>
</dbReference>
<organism evidence="8 9">
    <name type="scientific">Thermoflexibacter ruber</name>
    <dbReference type="NCBI Taxonomy" id="1003"/>
    <lineage>
        <taxon>Bacteria</taxon>
        <taxon>Pseudomonadati</taxon>
        <taxon>Bacteroidota</taxon>
        <taxon>Cytophagia</taxon>
        <taxon>Cytophagales</taxon>
        <taxon>Thermoflexibacteraceae</taxon>
        <taxon>Thermoflexibacter</taxon>
    </lineage>
</organism>
<name>A0A1I2GR19_9BACT</name>
<feature type="domain" description="Cytochrome c assembly protein" evidence="7">
    <location>
        <begin position="12"/>
        <end position="165"/>
    </location>
</feature>
<keyword evidence="5 6" id="KW-0472">Membrane</keyword>
<accession>A0A1I2GR19</accession>
<dbReference type="GO" id="GO:0020037">
    <property type="term" value="F:heme binding"/>
    <property type="evidence" value="ECO:0007669"/>
    <property type="project" value="InterPro"/>
</dbReference>
<evidence type="ECO:0000256" key="2">
    <source>
        <dbReference type="ARBA" id="ARBA00022692"/>
    </source>
</evidence>
<feature type="transmembrane region" description="Helical" evidence="6">
    <location>
        <begin position="79"/>
        <end position="97"/>
    </location>
</feature>
<dbReference type="STRING" id="1003.SAMN04488541_101965"/>
<evidence type="ECO:0000256" key="3">
    <source>
        <dbReference type="ARBA" id="ARBA00022748"/>
    </source>
</evidence>
<sequence>MNTIFKNWWKILAVVLLFYTIIGGLLFEAPRLAILNETIRNLHFHVPMWFGMQILLTVSVVFSIRYLRKSSFNNDTWAVESANMAIVFGILGILTGMEWAKFTWGSPWSGDPKQNAAAIALLIYFAYLLLRNSFEDRQQKGRISAIYNIFAFATYIPLIYILPRLTDSLHPGNGGNPGFNAYDLDSRLRLVFYPAVVGWTLLGVWITTLRVRLRKVEESVAEQENEPSLLESL</sequence>
<dbReference type="EMBL" id="FONY01000019">
    <property type="protein sequence ID" value="SFF19086.1"/>
    <property type="molecule type" value="Genomic_DNA"/>
</dbReference>
<keyword evidence="2 6" id="KW-0812">Transmembrane</keyword>
<dbReference type="InterPro" id="IPR045062">
    <property type="entry name" value="Cyt_c_biogenesis_CcsA/CcmC"/>
</dbReference>
<dbReference type="AlphaFoldDB" id="A0A1I2GR19"/>
<feature type="transmembrane region" description="Helical" evidence="6">
    <location>
        <begin position="117"/>
        <end position="134"/>
    </location>
</feature>
<evidence type="ECO:0000313" key="8">
    <source>
        <dbReference type="EMBL" id="SFF19086.1"/>
    </source>
</evidence>
<keyword evidence="9" id="KW-1185">Reference proteome</keyword>
<keyword evidence="3" id="KW-0201">Cytochrome c-type biogenesis</keyword>
<dbReference type="InterPro" id="IPR002541">
    <property type="entry name" value="Cyt_c_assembly"/>
</dbReference>
<evidence type="ECO:0000256" key="5">
    <source>
        <dbReference type="ARBA" id="ARBA00023136"/>
    </source>
</evidence>
<reference evidence="8 9" key="1">
    <citation type="submission" date="2016-10" db="EMBL/GenBank/DDBJ databases">
        <authorList>
            <person name="de Groot N.N."/>
        </authorList>
    </citation>
    <scope>NUCLEOTIDE SEQUENCE [LARGE SCALE GENOMIC DNA]</scope>
    <source>
        <strain>GEY</strain>
        <strain evidence="9">DSM 9560</strain>
    </source>
</reference>
<dbReference type="Pfam" id="PF01578">
    <property type="entry name" value="Cytochrom_C_asm"/>
    <property type="match status" value="1"/>
</dbReference>
<evidence type="ECO:0000256" key="1">
    <source>
        <dbReference type="ARBA" id="ARBA00004141"/>
    </source>
</evidence>
<evidence type="ECO:0000259" key="7">
    <source>
        <dbReference type="Pfam" id="PF01578"/>
    </source>
</evidence>
<dbReference type="Proteomes" id="UP000199513">
    <property type="component" value="Unassembled WGS sequence"/>
</dbReference>
<gene>
    <name evidence="8" type="ORF">SAMN04488541_101965</name>
</gene>
<evidence type="ECO:0000256" key="4">
    <source>
        <dbReference type="ARBA" id="ARBA00022989"/>
    </source>
</evidence>
<comment type="subcellular location">
    <subcellularLocation>
        <location evidence="1">Membrane</location>
        <topology evidence="1">Multi-pass membrane protein</topology>
    </subcellularLocation>
</comment>
<dbReference type="GO" id="GO:0017004">
    <property type="term" value="P:cytochrome complex assembly"/>
    <property type="evidence" value="ECO:0007669"/>
    <property type="project" value="UniProtKB-KW"/>
</dbReference>